<dbReference type="PROSITE" id="PS01131">
    <property type="entry name" value="RRNA_A_DIMETH"/>
    <property type="match status" value="1"/>
</dbReference>
<organism evidence="7 8">
    <name type="scientific">Planktomarina temperata RCA23</name>
    <dbReference type="NCBI Taxonomy" id="666509"/>
    <lineage>
        <taxon>Bacteria</taxon>
        <taxon>Pseudomonadati</taxon>
        <taxon>Pseudomonadota</taxon>
        <taxon>Alphaproteobacteria</taxon>
        <taxon>Rhodobacterales</taxon>
        <taxon>Paracoccaceae</taxon>
        <taxon>Planktomarina</taxon>
    </lineage>
</organism>
<feature type="domain" description="Methyltransferase small" evidence="6">
    <location>
        <begin position="147"/>
        <end position="308"/>
    </location>
</feature>
<dbReference type="SUPFAM" id="SSF53335">
    <property type="entry name" value="S-adenosyl-L-methionine-dependent methyltransferases"/>
    <property type="match status" value="1"/>
</dbReference>
<dbReference type="EMBL" id="CP003984">
    <property type="protein sequence ID" value="AII86195.1"/>
    <property type="molecule type" value="Genomic_DNA"/>
</dbReference>
<gene>
    <name evidence="7" type="ORF">RCA23_c06360</name>
</gene>
<dbReference type="PANTHER" id="PTHR47816:SF4">
    <property type="entry name" value="RIBOSOMAL RNA SMALL SUBUNIT METHYLTRANSFERASE C"/>
    <property type="match status" value="1"/>
</dbReference>
<keyword evidence="3 7" id="KW-0489">Methyltransferase</keyword>
<keyword evidence="1" id="KW-0963">Cytoplasm</keyword>
<reference evidence="7 8" key="1">
    <citation type="journal article" date="2014" name="ISME J.">
        <title>Adaptation of an abundant Roseobacter RCA organism to pelagic systems revealed by genomic and transcriptomic analyses.</title>
        <authorList>
            <person name="Voget S."/>
            <person name="Wemheuer B."/>
            <person name="Brinkhoff T."/>
            <person name="Vollmers J."/>
            <person name="Dietrich S."/>
            <person name="Giebel H.A."/>
            <person name="Beardsley C."/>
            <person name="Sardemann C."/>
            <person name="Bakenhus I."/>
            <person name="Billerbeck S."/>
            <person name="Daniel R."/>
            <person name="Simon M."/>
        </authorList>
    </citation>
    <scope>NUCLEOTIDE SEQUENCE [LARGE SCALE GENOMIC DNA]</scope>
    <source>
        <strain evidence="7 8">RCA23</strain>
    </source>
</reference>
<dbReference type="Proteomes" id="UP000028680">
    <property type="component" value="Chromosome"/>
</dbReference>
<evidence type="ECO:0000256" key="5">
    <source>
        <dbReference type="ARBA" id="ARBA00022691"/>
    </source>
</evidence>
<evidence type="ECO:0000256" key="1">
    <source>
        <dbReference type="ARBA" id="ARBA00022490"/>
    </source>
</evidence>
<accession>A0AAN0RHH8</accession>
<evidence type="ECO:0000256" key="2">
    <source>
        <dbReference type="ARBA" id="ARBA00022552"/>
    </source>
</evidence>
<dbReference type="RefSeq" id="WP_044049095.1">
    <property type="nucleotide sequence ID" value="NZ_CP003984.1"/>
</dbReference>
<dbReference type="GO" id="GO:0000179">
    <property type="term" value="F:rRNA (adenine-N6,N6-)-dimethyltransferase activity"/>
    <property type="evidence" value="ECO:0007669"/>
    <property type="project" value="InterPro"/>
</dbReference>
<dbReference type="InterPro" id="IPR020596">
    <property type="entry name" value="rRNA_Ade_Mease_Trfase_CS"/>
</dbReference>
<dbReference type="InterPro" id="IPR046977">
    <property type="entry name" value="RsmC/RlmG"/>
</dbReference>
<keyword evidence="4" id="KW-0808">Transferase</keyword>
<dbReference type="PROSITE" id="PS00092">
    <property type="entry name" value="N6_MTASE"/>
    <property type="match status" value="1"/>
</dbReference>
<evidence type="ECO:0000256" key="3">
    <source>
        <dbReference type="ARBA" id="ARBA00022603"/>
    </source>
</evidence>
<dbReference type="KEGG" id="ptp:RCA23_c06360"/>
<evidence type="ECO:0000256" key="4">
    <source>
        <dbReference type="ARBA" id="ARBA00022679"/>
    </source>
</evidence>
<proteinExistence type="predicted"/>
<keyword evidence="2" id="KW-0698">rRNA processing</keyword>
<protein>
    <submittedName>
        <fullName evidence="7">Methyltransferase</fullName>
    </submittedName>
</protein>
<name>A0AAN0RHH8_9RHOB</name>
<keyword evidence="8" id="KW-1185">Reference proteome</keyword>
<keyword evidence="5" id="KW-0949">S-adenosyl-L-methionine</keyword>
<dbReference type="InterPro" id="IPR007848">
    <property type="entry name" value="Small_mtfrase_dom"/>
</dbReference>
<sequence length="316" mass="34094">MARLSLAFDTGLARSDGPVALLHPPVGFDVAGLSAPLIIQPHVALNAAWHNQGFSCDVALPARRFALAVVCCTRSKQQTADLIAQAAACADIVVVDGQKTDGIDSHYKTLRKLAAVQGTITKAHGRLFWFAGTQLPSLRAVDQNFGEFVTQSGVFSAGAVDPASALLGEALPEHLAGDVLDLGAGWGYLSAQIVKRNAVTRLDLVEADHFALDCAKRNVSDPRAAFHWADARDWKGAYDAVVMNPPFHSGREGDPDLGRAFITAARRCLRPKGTVYMVANRHLPYETTLEQCFAKVLEIPGNGRFKLFQASRPKRK</sequence>
<dbReference type="InterPro" id="IPR029063">
    <property type="entry name" value="SAM-dependent_MTases_sf"/>
</dbReference>
<dbReference type="PANTHER" id="PTHR47816">
    <property type="entry name" value="RIBOSOMAL RNA SMALL SUBUNIT METHYLTRANSFERASE C"/>
    <property type="match status" value="1"/>
</dbReference>
<dbReference type="AlphaFoldDB" id="A0AAN0RHH8"/>
<evidence type="ECO:0000313" key="7">
    <source>
        <dbReference type="EMBL" id="AII86195.1"/>
    </source>
</evidence>
<dbReference type="InterPro" id="IPR002052">
    <property type="entry name" value="DNA_methylase_N6_adenine_CS"/>
</dbReference>
<evidence type="ECO:0000313" key="8">
    <source>
        <dbReference type="Proteomes" id="UP000028680"/>
    </source>
</evidence>
<evidence type="ECO:0000259" key="6">
    <source>
        <dbReference type="Pfam" id="PF05175"/>
    </source>
</evidence>
<dbReference type="Gene3D" id="3.40.50.150">
    <property type="entry name" value="Vaccinia Virus protein VP39"/>
    <property type="match status" value="2"/>
</dbReference>
<dbReference type="Pfam" id="PF05175">
    <property type="entry name" value="MTS"/>
    <property type="match status" value="1"/>
</dbReference>
<dbReference type="GO" id="GO:0003676">
    <property type="term" value="F:nucleic acid binding"/>
    <property type="evidence" value="ECO:0007669"/>
    <property type="project" value="InterPro"/>
</dbReference>
<dbReference type="CDD" id="cd02440">
    <property type="entry name" value="AdoMet_MTases"/>
    <property type="match status" value="1"/>
</dbReference>